<dbReference type="PANTHER" id="PTHR43156:SF2">
    <property type="entry name" value="STAGE II SPORULATION PROTEIN E"/>
    <property type="match status" value="1"/>
</dbReference>
<dbReference type="OrthoDB" id="9763484at2"/>
<evidence type="ECO:0000256" key="1">
    <source>
        <dbReference type="ARBA" id="ARBA00022801"/>
    </source>
</evidence>
<evidence type="ECO:0000256" key="2">
    <source>
        <dbReference type="PROSITE-ProRule" id="PRU00169"/>
    </source>
</evidence>
<dbReference type="SUPFAM" id="SSF81606">
    <property type="entry name" value="PP2C-like"/>
    <property type="match status" value="1"/>
</dbReference>
<gene>
    <name evidence="4" type="ORF">CLV25_103157</name>
</gene>
<dbReference type="PANTHER" id="PTHR43156">
    <property type="entry name" value="STAGE II SPORULATION PROTEIN E-RELATED"/>
    <property type="match status" value="1"/>
</dbReference>
<dbReference type="Gene3D" id="3.60.40.10">
    <property type="entry name" value="PPM-type phosphatase domain"/>
    <property type="match status" value="1"/>
</dbReference>
<dbReference type="SMART" id="SM00448">
    <property type="entry name" value="REC"/>
    <property type="match status" value="1"/>
</dbReference>
<dbReference type="InterPro" id="IPR036457">
    <property type="entry name" value="PPM-type-like_dom_sf"/>
</dbReference>
<dbReference type="InterPro" id="IPR011006">
    <property type="entry name" value="CheY-like_superfamily"/>
</dbReference>
<keyword evidence="1" id="KW-0378">Hydrolase</keyword>
<dbReference type="InterPro" id="IPR052016">
    <property type="entry name" value="Bact_Sigma-Reg"/>
</dbReference>
<dbReference type="PROSITE" id="PS50110">
    <property type="entry name" value="RESPONSE_REGULATORY"/>
    <property type="match status" value="1"/>
</dbReference>
<dbReference type="SUPFAM" id="SSF52172">
    <property type="entry name" value="CheY-like"/>
    <property type="match status" value="1"/>
</dbReference>
<protein>
    <submittedName>
        <fullName evidence="4">Serine phosphatase RsbU (Regulator of sigma subunit)</fullName>
    </submittedName>
</protein>
<accession>A0A4R2EQI2</accession>
<dbReference type="AlphaFoldDB" id="A0A4R2EQI2"/>
<comment type="caution">
    <text evidence="4">The sequence shown here is derived from an EMBL/GenBank/DDBJ whole genome shotgun (WGS) entry which is preliminary data.</text>
</comment>
<dbReference type="GO" id="GO:0000160">
    <property type="term" value="P:phosphorelay signal transduction system"/>
    <property type="evidence" value="ECO:0007669"/>
    <property type="project" value="InterPro"/>
</dbReference>
<evidence type="ECO:0000259" key="3">
    <source>
        <dbReference type="PROSITE" id="PS50110"/>
    </source>
</evidence>
<name>A0A4R2EQI2_9BACT</name>
<dbReference type="GO" id="GO:0016791">
    <property type="term" value="F:phosphatase activity"/>
    <property type="evidence" value="ECO:0007669"/>
    <property type="project" value="TreeGrafter"/>
</dbReference>
<keyword evidence="5" id="KW-1185">Reference proteome</keyword>
<organism evidence="4 5">
    <name type="scientific">Acetobacteroides hydrogenigenes</name>
    <dbReference type="NCBI Taxonomy" id="979970"/>
    <lineage>
        <taxon>Bacteria</taxon>
        <taxon>Pseudomonadati</taxon>
        <taxon>Bacteroidota</taxon>
        <taxon>Bacteroidia</taxon>
        <taxon>Bacteroidales</taxon>
        <taxon>Rikenellaceae</taxon>
        <taxon>Acetobacteroides</taxon>
    </lineage>
</organism>
<dbReference type="Proteomes" id="UP000294830">
    <property type="component" value="Unassembled WGS sequence"/>
</dbReference>
<dbReference type="RefSeq" id="WP_131838496.1">
    <property type="nucleotide sequence ID" value="NZ_SLWB01000003.1"/>
</dbReference>
<reference evidence="4 5" key="1">
    <citation type="submission" date="2019-03" db="EMBL/GenBank/DDBJ databases">
        <title>Genomic Encyclopedia of Archaeal and Bacterial Type Strains, Phase II (KMG-II): from individual species to whole genera.</title>
        <authorList>
            <person name="Goeker M."/>
        </authorList>
    </citation>
    <scope>NUCLEOTIDE SEQUENCE [LARGE SCALE GENOMIC DNA]</scope>
    <source>
        <strain evidence="4 5">RL-C</strain>
    </source>
</reference>
<dbReference type="Pfam" id="PF00072">
    <property type="entry name" value="Response_reg"/>
    <property type="match status" value="1"/>
</dbReference>
<sequence length="521" mass="58816">MTPIIKSKPKILLVDSDINLLNKLAQLLEHIDCDIYKVTNGMEAFELALRINFDLIISELFLPELDGNELVKRIRQLSNGKECVFVFLTSAISEDMQVKCISDGADNVIVKPIREKIFQTKVEGYISRIIETKYIQKRRFRHNLSADLGEILLCKTAGSRTKIANVDLKVNEVTSYCEFENVFAAKNVWMIFIDDKATWAINLIYRMARHVGASIPIWLIACRKASELQQLNFIENGGFGVLIKYKNPEILSHQIKVLIDREINIKNQYVSSIKQAVLTSPVHFAPMYEEDFPSFRLQVKYEPYTKPAGGDFYEIVKLDNGNTLILLGDVMGKKWGAWFFANAYLAYIRASLKVFPTQKQLEVGNNLGLLLSEINQFLYKDIQLSDAFTTLTAMLIAPDQQQVKLASAGAIYPIFYSKKDRAASVVTIKGKILGIVEEEKYTVEALTVAPGDKVVLVTDGYTEAYDTTKEKLIGIAKIAATLEMPLNKGITNLDKLEQSIMANNSIDSFNDDRTMLLVEFK</sequence>
<proteinExistence type="predicted"/>
<dbReference type="Gene3D" id="3.40.50.2300">
    <property type="match status" value="1"/>
</dbReference>
<dbReference type="SMART" id="SM00331">
    <property type="entry name" value="PP2C_SIG"/>
    <property type="match status" value="1"/>
</dbReference>
<dbReference type="CDD" id="cd00156">
    <property type="entry name" value="REC"/>
    <property type="match status" value="1"/>
</dbReference>
<evidence type="ECO:0000313" key="5">
    <source>
        <dbReference type="Proteomes" id="UP000294830"/>
    </source>
</evidence>
<dbReference type="EMBL" id="SLWB01000003">
    <property type="protein sequence ID" value="TCN70637.1"/>
    <property type="molecule type" value="Genomic_DNA"/>
</dbReference>
<dbReference type="InterPro" id="IPR001789">
    <property type="entry name" value="Sig_transdc_resp-reg_receiver"/>
</dbReference>
<comment type="caution">
    <text evidence="2">Lacks conserved residue(s) required for the propagation of feature annotation.</text>
</comment>
<evidence type="ECO:0000313" key="4">
    <source>
        <dbReference type="EMBL" id="TCN70637.1"/>
    </source>
</evidence>
<dbReference type="InterPro" id="IPR001932">
    <property type="entry name" value="PPM-type_phosphatase-like_dom"/>
</dbReference>
<feature type="domain" description="Response regulatory" evidence="3">
    <location>
        <begin position="10"/>
        <end position="126"/>
    </location>
</feature>
<dbReference type="Pfam" id="PF07228">
    <property type="entry name" value="SpoIIE"/>
    <property type="match status" value="1"/>
</dbReference>